<dbReference type="PANTHER" id="PTHR30213:SF0">
    <property type="entry name" value="UPF0761 MEMBRANE PROTEIN YIHY"/>
    <property type="match status" value="1"/>
</dbReference>
<feature type="transmembrane region" description="Helical" evidence="6">
    <location>
        <begin position="177"/>
        <end position="203"/>
    </location>
</feature>
<evidence type="ECO:0000256" key="2">
    <source>
        <dbReference type="ARBA" id="ARBA00022475"/>
    </source>
</evidence>
<dbReference type="AlphaFoldDB" id="A0AAU7D5I7"/>
<protein>
    <submittedName>
        <fullName evidence="8">YihY/virulence factor BrkB family protein</fullName>
    </submittedName>
</protein>
<evidence type="ECO:0000313" key="7">
    <source>
        <dbReference type="EMBL" id="XBH09339.1"/>
    </source>
</evidence>
<reference evidence="8" key="1">
    <citation type="submission" date="2023-03" db="EMBL/GenBank/DDBJ databases">
        <title>Edaphobacter sp.</title>
        <authorList>
            <person name="Huber K.J."/>
            <person name="Papendorf J."/>
            <person name="Pilke C."/>
            <person name="Bunk B."/>
            <person name="Sproeer C."/>
            <person name="Pester M."/>
        </authorList>
    </citation>
    <scope>NUCLEOTIDE SEQUENCE</scope>
    <source>
        <strain evidence="7">DSM 109919</strain>
        <strain evidence="8">DSM 109920</strain>
    </source>
</reference>
<feature type="transmembrane region" description="Helical" evidence="6">
    <location>
        <begin position="135"/>
        <end position="157"/>
    </location>
</feature>
<dbReference type="PIRSF" id="PIRSF035875">
    <property type="entry name" value="RNase_BN"/>
    <property type="match status" value="1"/>
</dbReference>
<proteinExistence type="predicted"/>
<gene>
    <name evidence="7" type="ORF">P4G45_12705</name>
    <name evidence="8" type="ORF">P8936_13120</name>
</gene>
<evidence type="ECO:0000256" key="6">
    <source>
        <dbReference type="SAM" id="Phobius"/>
    </source>
</evidence>
<sequence>MRRLLRISSLFHRTLLNIAAHDCLNVAQSAAYSAMISLFPALIIAAAFVGFLPGMAPLRFQLSLFFDSILPSDVTPLLEGYFATTRHNPQSIRAIIIGILVSVTGASSVIATFMEGFRRAHGLPPDCWTFWQRRVRAYVLVPLSLIPLAIASTLVVFGHFITTLLAMHMMPFARTPVYVIAVIARWMIAFTGSIGIIALIYHMGTPMRQSWKRTIPGAVLATAMWFLTTLAFGWYVTRFANYSQVYGSLGAGIALLFWLYIISLSVLCGAEFNAQCNAHFFPSVQADSTVAGAQSPSTG</sequence>
<dbReference type="RefSeq" id="WP_348266849.1">
    <property type="nucleotide sequence ID" value="NZ_CP121194.1"/>
</dbReference>
<accession>A0AAU7CWI0</accession>
<feature type="transmembrane region" description="Helical" evidence="6">
    <location>
        <begin position="249"/>
        <end position="270"/>
    </location>
</feature>
<name>A0AAU7D5I7_9BACT</name>
<organism evidence="8">
    <name type="scientific">Edaphobacter paludis</name>
    <dbReference type="NCBI Taxonomy" id="3035702"/>
    <lineage>
        <taxon>Bacteria</taxon>
        <taxon>Pseudomonadati</taxon>
        <taxon>Acidobacteriota</taxon>
        <taxon>Terriglobia</taxon>
        <taxon>Terriglobales</taxon>
        <taxon>Acidobacteriaceae</taxon>
        <taxon>Edaphobacter</taxon>
    </lineage>
</organism>
<evidence type="ECO:0000256" key="4">
    <source>
        <dbReference type="ARBA" id="ARBA00022989"/>
    </source>
</evidence>
<evidence type="ECO:0000256" key="1">
    <source>
        <dbReference type="ARBA" id="ARBA00004651"/>
    </source>
</evidence>
<evidence type="ECO:0000313" key="8">
    <source>
        <dbReference type="EMBL" id="XBH12626.1"/>
    </source>
</evidence>
<evidence type="ECO:0000256" key="5">
    <source>
        <dbReference type="ARBA" id="ARBA00023136"/>
    </source>
</evidence>
<dbReference type="InterPro" id="IPR017039">
    <property type="entry name" value="Virul_fac_BrkB"/>
</dbReference>
<keyword evidence="4 6" id="KW-1133">Transmembrane helix</keyword>
<accession>A0AAU7D5I7</accession>
<feature type="transmembrane region" description="Helical" evidence="6">
    <location>
        <begin position="30"/>
        <end position="52"/>
    </location>
</feature>
<dbReference type="KEGG" id="epl:P4G45_12705"/>
<dbReference type="Pfam" id="PF03631">
    <property type="entry name" value="Virul_fac_BrkB"/>
    <property type="match status" value="1"/>
</dbReference>
<comment type="subcellular location">
    <subcellularLocation>
        <location evidence="1">Cell membrane</location>
        <topology evidence="1">Multi-pass membrane protein</topology>
    </subcellularLocation>
</comment>
<evidence type="ECO:0000256" key="3">
    <source>
        <dbReference type="ARBA" id="ARBA00022692"/>
    </source>
</evidence>
<dbReference type="GO" id="GO:0005886">
    <property type="term" value="C:plasma membrane"/>
    <property type="evidence" value="ECO:0007669"/>
    <property type="project" value="UniProtKB-SubCell"/>
</dbReference>
<dbReference type="PANTHER" id="PTHR30213">
    <property type="entry name" value="INNER MEMBRANE PROTEIN YHJD"/>
    <property type="match status" value="1"/>
</dbReference>
<keyword evidence="5 6" id="KW-0472">Membrane</keyword>
<keyword evidence="3 6" id="KW-0812">Transmembrane</keyword>
<dbReference type="EMBL" id="CP121194">
    <property type="protein sequence ID" value="XBH09339.1"/>
    <property type="molecule type" value="Genomic_DNA"/>
</dbReference>
<feature type="transmembrane region" description="Helical" evidence="6">
    <location>
        <begin position="94"/>
        <end position="114"/>
    </location>
</feature>
<keyword evidence="2" id="KW-1003">Cell membrane</keyword>
<dbReference type="NCBIfam" id="TIGR00765">
    <property type="entry name" value="yihY_not_rbn"/>
    <property type="match status" value="1"/>
</dbReference>
<feature type="transmembrane region" description="Helical" evidence="6">
    <location>
        <begin position="215"/>
        <end position="237"/>
    </location>
</feature>
<dbReference type="EMBL" id="CP121195">
    <property type="protein sequence ID" value="XBH12626.1"/>
    <property type="molecule type" value="Genomic_DNA"/>
</dbReference>